<accession>A0AAI8STF1</accession>
<protein>
    <submittedName>
        <fullName evidence="1">Uncharacterized protein</fullName>
    </submittedName>
</protein>
<reference evidence="1 2" key="1">
    <citation type="submission" date="2019-09" db="EMBL/GenBank/DDBJ databases">
        <title>Complete genome sequence of Mycobacterium avium subsp. hominissuis strain JP-H-1.</title>
        <authorList>
            <person name="Kinoshita Y."/>
            <person name="Niwa H."/>
            <person name="Uchida-Fujii E."/>
            <person name="Nukada T."/>
        </authorList>
    </citation>
    <scope>NUCLEOTIDE SEQUENCE [LARGE SCALE GENOMIC DNA]</scope>
    <source>
        <strain evidence="1 2">JP-H-1</strain>
        <plasmid evidence="1 2">p1-JPH1</plasmid>
    </source>
</reference>
<evidence type="ECO:0000313" key="1">
    <source>
        <dbReference type="EMBL" id="BBN50931.1"/>
    </source>
</evidence>
<geneLocation type="plasmid" evidence="1 2">
    <name>p1-JPH1</name>
</geneLocation>
<dbReference type="EMBL" id="AP020327">
    <property type="protein sequence ID" value="BBN50931.1"/>
    <property type="molecule type" value="Genomic_DNA"/>
</dbReference>
<keyword evidence="1" id="KW-0614">Plasmid</keyword>
<evidence type="ECO:0000313" key="2">
    <source>
        <dbReference type="Proteomes" id="UP000327362"/>
    </source>
</evidence>
<dbReference type="Proteomes" id="UP000327362">
    <property type="component" value="Plasmid p1-JPH1"/>
</dbReference>
<dbReference type="AlphaFoldDB" id="A0AAI8STF1"/>
<gene>
    <name evidence="1" type="ORF">JPH1_54060</name>
</gene>
<dbReference type="RefSeq" id="WP_095785713.1">
    <property type="nucleotide sequence ID" value="NZ_AP020327.1"/>
</dbReference>
<sequence length="284" mass="30267">MGPTLQLDLTAVRNIAARVSGAAAAIAGVGYRLRISPGSPAADTTTLALSRRLDAWSLQLAYAAEDAADELMRANEAILEYAYNAAALARRTELAIMGLDVAELTPYFGISASREPRPVERAGGVPPPALDGDHRALGEAVLLSAGRDRPAYTAVEPAHLRAAASTLHHCARDLRAAIANGERPAGTVDRFGSWLDDDYIPGVLLLADNRKRWAAAYSFTREQVHQPAGVYRSWLSVAAAGGDNELPCVRELAEQVRAPLRDYALTPFGQAACAPHPRLGARTQ</sequence>
<name>A0AAI8STF1_MYCAV</name>
<organism evidence="1 2">
    <name type="scientific">Mycobacterium avium subsp. hominissuis</name>
    <dbReference type="NCBI Taxonomy" id="439334"/>
    <lineage>
        <taxon>Bacteria</taxon>
        <taxon>Bacillati</taxon>
        <taxon>Actinomycetota</taxon>
        <taxon>Actinomycetes</taxon>
        <taxon>Mycobacteriales</taxon>
        <taxon>Mycobacteriaceae</taxon>
        <taxon>Mycobacterium</taxon>
        <taxon>Mycobacterium avium complex (MAC)</taxon>
    </lineage>
</organism>
<proteinExistence type="predicted"/>